<proteinExistence type="predicted"/>
<gene>
    <name evidence="1" type="ORF">ASIM_LOCUS2415</name>
</gene>
<sequence>MRISEDEEDEMETSSSDNATVILTNNETVNATKQLNDDNVMNLYGDDGMVLEGGVSAYDELPLYNDDVLIDRDGNNLDDNNMYLDDNIVTDVDGYFNGEVDVGRRMDEMDSGCFNDNNDDEPVIEHRNYLLSTLSAATKRPIIRRIRIIKPSKNVIYSK</sequence>
<evidence type="ECO:0000313" key="1">
    <source>
        <dbReference type="EMBL" id="VDK19944.1"/>
    </source>
</evidence>
<evidence type="ECO:0000313" key="3">
    <source>
        <dbReference type="WBParaSite" id="ASIM_0000255101-mRNA-1"/>
    </source>
</evidence>
<reference evidence="1 2" key="2">
    <citation type="submission" date="2018-11" db="EMBL/GenBank/DDBJ databases">
        <authorList>
            <consortium name="Pathogen Informatics"/>
        </authorList>
    </citation>
    <scope>NUCLEOTIDE SEQUENCE [LARGE SCALE GENOMIC DNA]</scope>
</reference>
<name>A0A0M3J4S8_ANISI</name>
<organism evidence="3">
    <name type="scientific">Anisakis simplex</name>
    <name type="common">Herring worm</name>
    <dbReference type="NCBI Taxonomy" id="6269"/>
    <lineage>
        <taxon>Eukaryota</taxon>
        <taxon>Metazoa</taxon>
        <taxon>Ecdysozoa</taxon>
        <taxon>Nematoda</taxon>
        <taxon>Chromadorea</taxon>
        <taxon>Rhabditida</taxon>
        <taxon>Spirurina</taxon>
        <taxon>Ascaridomorpha</taxon>
        <taxon>Ascaridoidea</taxon>
        <taxon>Anisakidae</taxon>
        <taxon>Anisakis</taxon>
        <taxon>Anisakis simplex complex</taxon>
    </lineage>
</organism>
<dbReference type="Proteomes" id="UP000267096">
    <property type="component" value="Unassembled WGS sequence"/>
</dbReference>
<accession>A0A0M3J4S8</accession>
<dbReference type="AlphaFoldDB" id="A0A0M3J4S8"/>
<evidence type="ECO:0000313" key="2">
    <source>
        <dbReference type="Proteomes" id="UP000267096"/>
    </source>
</evidence>
<protein>
    <submittedName>
        <fullName evidence="1 3">Uncharacterized protein</fullName>
    </submittedName>
</protein>
<dbReference type="EMBL" id="UYRR01003207">
    <property type="protein sequence ID" value="VDK19944.1"/>
    <property type="molecule type" value="Genomic_DNA"/>
</dbReference>
<dbReference type="WBParaSite" id="ASIM_0000255101-mRNA-1">
    <property type="protein sequence ID" value="ASIM_0000255101-mRNA-1"/>
    <property type="gene ID" value="ASIM_0000255101"/>
</dbReference>
<keyword evidence="2" id="KW-1185">Reference proteome</keyword>
<reference evidence="3" key="1">
    <citation type="submission" date="2017-02" db="UniProtKB">
        <authorList>
            <consortium name="WormBaseParasite"/>
        </authorList>
    </citation>
    <scope>IDENTIFICATION</scope>
</reference>